<dbReference type="eggNOG" id="ENOG502S2ZS">
    <property type="taxonomic scope" value="Eukaryota"/>
</dbReference>
<dbReference type="Proteomes" id="UP000030645">
    <property type="component" value="Unassembled WGS sequence"/>
</dbReference>
<evidence type="ECO:0000313" key="2">
    <source>
        <dbReference type="EMBL" id="EXB50270.1"/>
    </source>
</evidence>
<feature type="compositionally biased region" description="Low complexity" evidence="1">
    <location>
        <begin position="75"/>
        <end position="84"/>
    </location>
</feature>
<organism evidence="2 3">
    <name type="scientific">Morus notabilis</name>
    <dbReference type="NCBI Taxonomy" id="981085"/>
    <lineage>
        <taxon>Eukaryota</taxon>
        <taxon>Viridiplantae</taxon>
        <taxon>Streptophyta</taxon>
        <taxon>Embryophyta</taxon>
        <taxon>Tracheophyta</taxon>
        <taxon>Spermatophyta</taxon>
        <taxon>Magnoliopsida</taxon>
        <taxon>eudicotyledons</taxon>
        <taxon>Gunneridae</taxon>
        <taxon>Pentapetalae</taxon>
        <taxon>rosids</taxon>
        <taxon>fabids</taxon>
        <taxon>Rosales</taxon>
        <taxon>Moraceae</taxon>
        <taxon>Moreae</taxon>
        <taxon>Morus</taxon>
    </lineage>
</organism>
<feature type="compositionally biased region" description="Basic residues" evidence="1">
    <location>
        <begin position="94"/>
        <end position="103"/>
    </location>
</feature>
<feature type="compositionally biased region" description="Low complexity" evidence="1">
    <location>
        <begin position="34"/>
        <end position="50"/>
    </location>
</feature>
<dbReference type="OrthoDB" id="1193341at2759"/>
<dbReference type="PANTHER" id="PTHR36405:SF1">
    <property type="entry name" value="OS07G0520600 PROTEIN"/>
    <property type="match status" value="1"/>
</dbReference>
<dbReference type="PANTHER" id="PTHR36405">
    <property type="entry name" value="BNAA10G09140D PROTEIN"/>
    <property type="match status" value="1"/>
</dbReference>
<keyword evidence="3" id="KW-1185">Reference proteome</keyword>
<sequence>MVQSLEAIKGGGGSIRVGTTGTISSLMTRELESMKASSQKPSPSSSRNKPQAVPYVGASPSTPRRLLQPRKTSDEASSSSSRTSNHANPDFARKTKGYPKNTHRIPMLGSDNIALDRTPSREKTDKKGPINIVEVVDIKCGNSDNNNNRAWTSPITSRLRKLGFSKLSESIV</sequence>
<accession>W9QPZ6</accession>
<feature type="region of interest" description="Disordered" evidence="1">
    <location>
        <begin position="1"/>
        <end position="125"/>
    </location>
</feature>
<dbReference type="STRING" id="981085.W9QPZ6"/>
<name>W9QPZ6_9ROSA</name>
<gene>
    <name evidence="2" type="ORF">L484_017807</name>
</gene>
<protein>
    <submittedName>
        <fullName evidence="2">Uncharacterized protein</fullName>
    </submittedName>
</protein>
<reference evidence="3" key="1">
    <citation type="submission" date="2013-01" db="EMBL/GenBank/DDBJ databases">
        <title>Draft Genome Sequence of a Mulberry Tree, Morus notabilis C.K. Schneid.</title>
        <authorList>
            <person name="He N."/>
            <person name="Zhao S."/>
        </authorList>
    </citation>
    <scope>NUCLEOTIDE SEQUENCE</scope>
</reference>
<evidence type="ECO:0000313" key="3">
    <source>
        <dbReference type="Proteomes" id="UP000030645"/>
    </source>
</evidence>
<dbReference type="AlphaFoldDB" id="W9QPZ6"/>
<evidence type="ECO:0000256" key="1">
    <source>
        <dbReference type="SAM" id="MobiDB-lite"/>
    </source>
</evidence>
<dbReference type="EMBL" id="KE343994">
    <property type="protein sequence ID" value="EXB50270.1"/>
    <property type="molecule type" value="Genomic_DNA"/>
</dbReference>
<feature type="compositionally biased region" description="Low complexity" evidence="1">
    <location>
        <begin position="16"/>
        <end position="25"/>
    </location>
</feature>
<proteinExistence type="predicted"/>